<dbReference type="GO" id="GO:0098552">
    <property type="term" value="C:side of membrane"/>
    <property type="evidence" value="ECO:0007669"/>
    <property type="project" value="UniProtKB-ARBA"/>
</dbReference>
<dbReference type="PANTHER" id="PTHR43327">
    <property type="entry name" value="STOMATIN-LIKE PROTEIN 2, MITOCHONDRIAL"/>
    <property type="match status" value="1"/>
</dbReference>
<dbReference type="Pfam" id="PF01145">
    <property type="entry name" value="Band_7"/>
    <property type="match status" value="1"/>
</dbReference>
<dbReference type="Gramene" id="CMK220CT">
    <property type="protein sequence ID" value="CMK220CT"/>
    <property type="gene ID" value="CMK220C"/>
</dbReference>
<dbReference type="Gene3D" id="3.30.479.30">
    <property type="entry name" value="Band 7 domain"/>
    <property type="match status" value="1"/>
</dbReference>
<evidence type="ECO:0000256" key="3">
    <source>
        <dbReference type="ARBA" id="ARBA00023128"/>
    </source>
</evidence>
<dbReference type="SMART" id="SM00244">
    <property type="entry name" value="PHB"/>
    <property type="match status" value="1"/>
</dbReference>
<dbReference type="Pfam" id="PF16200">
    <property type="entry name" value="Band_7_C"/>
    <property type="match status" value="1"/>
</dbReference>
<evidence type="ECO:0000256" key="1">
    <source>
        <dbReference type="ARBA" id="ARBA00004173"/>
    </source>
</evidence>
<dbReference type="KEGG" id="cme:CYME_CMK220C"/>
<comment type="subcellular location">
    <subcellularLocation>
        <location evidence="1">Mitochondrion</location>
    </subcellularLocation>
</comment>
<proteinExistence type="inferred from homology"/>
<dbReference type="Proteomes" id="UP000007014">
    <property type="component" value="Chromosome 11"/>
</dbReference>
<dbReference type="InterPro" id="IPR032435">
    <property type="entry name" value="STML2-like_C"/>
</dbReference>
<dbReference type="InterPro" id="IPR036013">
    <property type="entry name" value="Band_7/SPFH_dom_sf"/>
</dbReference>
<dbReference type="PANTHER" id="PTHR43327:SF10">
    <property type="entry name" value="STOMATIN-LIKE PROTEIN 2, MITOCHONDRIAL"/>
    <property type="match status" value="1"/>
</dbReference>
<sequence length="392" mass="43295">MRVPRSQASVIRRCWVTFWPERVLPHARSGCDACVQRSALPVWGRRSIWNARLGPAAASASASLSTLARRRVPSHFGFVIVPQQYAYIVQRFGRFSRVLDPGLHFLIPFVDKIAYVHSLKEEAVSINSQTAITRDNVTIAIDGVLYVRVVDPAKASYGVEDPYMALTLLAQTTMRSELGKLSLDKTFEEREMLNARIVDSINEAAAAWGMQCLRYEIRDINPPANVRKAMELQAEAERRKRAQILDSEGEKESEINVAEGQKRSKILNSEALQLEQINRAHGEAEAILARARATAQAIRIVAAEMQQKGGRDAVALRIAEQYVQAWSKLAKEGNTLIIPANISDVRGMIAQAFSVWETMGTQTSNARAARAVVSPAAEDKAALVASSEQSDS</sequence>
<keyword evidence="6" id="KW-1185">Reference proteome</keyword>
<comment type="similarity">
    <text evidence="2">Belongs to the band 7/mec-2 family.</text>
</comment>
<dbReference type="FunFam" id="3.30.479.30:FF:000004">
    <property type="entry name" value="Putative membrane protease family, stomatin"/>
    <property type="match status" value="1"/>
</dbReference>
<dbReference type="RefSeq" id="XP_005536613.1">
    <property type="nucleotide sequence ID" value="XM_005536556.1"/>
</dbReference>
<accession>M1VD15</accession>
<dbReference type="HOGENOM" id="CLU_024949_1_0_1"/>
<dbReference type="PRINTS" id="PR00721">
    <property type="entry name" value="STOMATIN"/>
</dbReference>
<feature type="domain" description="Band 7" evidence="4">
    <location>
        <begin position="76"/>
        <end position="234"/>
    </location>
</feature>
<organism evidence="5 6">
    <name type="scientific">Cyanidioschyzon merolae (strain NIES-3377 / 10D)</name>
    <name type="common">Unicellular red alga</name>
    <dbReference type="NCBI Taxonomy" id="280699"/>
    <lineage>
        <taxon>Eukaryota</taxon>
        <taxon>Rhodophyta</taxon>
        <taxon>Bangiophyceae</taxon>
        <taxon>Cyanidiales</taxon>
        <taxon>Cyanidiaceae</taxon>
        <taxon>Cyanidioschyzon</taxon>
    </lineage>
</organism>
<evidence type="ECO:0000259" key="4">
    <source>
        <dbReference type="SMART" id="SM00244"/>
    </source>
</evidence>
<name>M1VD15_CYAM1</name>
<protein>
    <recommendedName>
        <fullName evidence="4">Band 7 domain-containing protein</fullName>
    </recommendedName>
</protein>
<dbReference type="GO" id="GO:0007005">
    <property type="term" value="P:mitochondrion organization"/>
    <property type="evidence" value="ECO:0007669"/>
    <property type="project" value="TreeGrafter"/>
</dbReference>
<dbReference type="OrthoDB" id="434619at2759"/>
<dbReference type="AlphaFoldDB" id="M1VD15"/>
<evidence type="ECO:0000313" key="6">
    <source>
        <dbReference type="Proteomes" id="UP000007014"/>
    </source>
</evidence>
<dbReference type="GO" id="GO:0005739">
    <property type="term" value="C:mitochondrion"/>
    <property type="evidence" value="ECO:0007669"/>
    <property type="project" value="UniProtKB-SubCell"/>
</dbReference>
<dbReference type="SUPFAM" id="SSF117892">
    <property type="entry name" value="Band 7/SPFH domain"/>
    <property type="match status" value="1"/>
</dbReference>
<dbReference type="eggNOG" id="KOG2620">
    <property type="taxonomic scope" value="Eukaryota"/>
</dbReference>
<reference evidence="5 6" key="1">
    <citation type="journal article" date="2004" name="Nature">
        <title>Genome sequence of the ultrasmall unicellular red alga Cyanidioschyzon merolae 10D.</title>
        <authorList>
            <person name="Matsuzaki M."/>
            <person name="Misumi O."/>
            <person name="Shin-i T."/>
            <person name="Maruyama S."/>
            <person name="Takahara M."/>
            <person name="Miyagishima S."/>
            <person name="Mori T."/>
            <person name="Nishida K."/>
            <person name="Yagisawa F."/>
            <person name="Nishida K."/>
            <person name="Yoshida Y."/>
            <person name="Nishimura Y."/>
            <person name="Nakao S."/>
            <person name="Kobayashi T."/>
            <person name="Momoyama Y."/>
            <person name="Higashiyama T."/>
            <person name="Minoda A."/>
            <person name="Sano M."/>
            <person name="Nomoto H."/>
            <person name="Oishi K."/>
            <person name="Hayashi H."/>
            <person name="Ohta F."/>
            <person name="Nishizaka S."/>
            <person name="Haga S."/>
            <person name="Miura S."/>
            <person name="Morishita T."/>
            <person name="Kabeya Y."/>
            <person name="Terasawa K."/>
            <person name="Suzuki Y."/>
            <person name="Ishii Y."/>
            <person name="Asakawa S."/>
            <person name="Takano H."/>
            <person name="Ohta N."/>
            <person name="Kuroiwa H."/>
            <person name="Tanaka K."/>
            <person name="Shimizu N."/>
            <person name="Sugano S."/>
            <person name="Sato N."/>
            <person name="Nozaki H."/>
            <person name="Ogasawara N."/>
            <person name="Kohara Y."/>
            <person name="Kuroiwa T."/>
        </authorList>
    </citation>
    <scope>NUCLEOTIDE SEQUENCE [LARGE SCALE GENOMIC DNA]</scope>
    <source>
        <strain evidence="5 6">10D</strain>
    </source>
</reference>
<dbReference type="OMA" id="YLQMLPK"/>
<dbReference type="STRING" id="280699.M1VD15"/>
<dbReference type="InterPro" id="IPR001107">
    <property type="entry name" value="Band_7"/>
</dbReference>
<gene>
    <name evidence="5" type="ORF">CYME_CMK220C</name>
</gene>
<evidence type="ECO:0000313" key="5">
    <source>
        <dbReference type="EMBL" id="BAM80577.1"/>
    </source>
</evidence>
<keyword evidence="3" id="KW-0496">Mitochondrion</keyword>
<dbReference type="CDD" id="cd08829">
    <property type="entry name" value="SPFH_paraslipin"/>
    <property type="match status" value="1"/>
</dbReference>
<reference evidence="5 6" key="2">
    <citation type="journal article" date="2007" name="BMC Biol.">
        <title>A 100%-complete sequence reveals unusually simple genomic features in the hot-spring red alga Cyanidioschyzon merolae.</title>
        <authorList>
            <person name="Nozaki H."/>
            <person name="Takano H."/>
            <person name="Misumi O."/>
            <person name="Terasawa K."/>
            <person name="Matsuzaki M."/>
            <person name="Maruyama S."/>
            <person name="Nishida K."/>
            <person name="Yagisawa F."/>
            <person name="Yoshida Y."/>
            <person name="Fujiwara T."/>
            <person name="Takio S."/>
            <person name="Tamura K."/>
            <person name="Chung S.J."/>
            <person name="Nakamura S."/>
            <person name="Kuroiwa H."/>
            <person name="Tanaka K."/>
            <person name="Sato N."/>
            <person name="Kuroiwa T."/>
        </authorList>
    </citation>
    <scope>NUCLEOTIDE SEQUENCE [LARGE SCALE GENOMIC DNA]</scope>
    <source>
        <strain evidence="5 6">10D</strain>
    </source>
</reference>
<dbReference type="InterPro" id="IPR050710">
    <property type="entry name" value="Band7/mec-2_domain"/>
</dbReference>
<dbReference type="InterPro" id="IPR001972">
    <property type="entry name" value="Stomatin_HflK_fam"/>
</dbReference>
<dbReference type="GO" id="GO:0005886">
    <property type="term" value="C:plasma membrane"/>
    <property type="evidence" value="ECO:0007669"/>
    <property type="project" value="UniProtKB-ARBA"/>
</dbReference>
<dbReference type="EMBL" id="AP006493">
    <property type="protein sequence ID" value="BAM80577.1"/>
    <property type="molecule type" value="Genomic_DNA"/>
</dbReference>
<dbReference type="GeneID" id="16994344"/>
<evidence type="ECO:0000256" key="2">
    <source>
        <dbReference type="ARBA" id="ARBA00008164"/>
    </source>
</evidence>